<evidence type="ECO:0000256" key="6">
    <source>
        <dbReference type="PIRSR" id="PIRSR001363-1"/>
    </source>
</evidence>
<dbReference type="Pfam" id="PF20656">
    <property type="entry name" value="MS_N"/>
    <property type="match status" value="1"/>
</dbReference>
<dbReference type="OrthoDB" id="4078635at2759"/>
<keyword evidence="3" id="KW-0816">Tricarboxylic acid cycle</keyword>
<dbReference type="InterPro" id="IPR011076">
    <property type="entry name" value="Malate_synth_sf"/>
</dbReference>
<evidence type="ECO:0000313" key="11">
    <source>
        <dbReference type="Proteomes" id="UP000001064"/>
    </source>
</evidence>
<dbReference type="STRING" id="5786.F0Z7H0"/>
<evidence type="ECO:0000256" key="2">
    <source>
        <dbReference type="ARBA" id="ARBA00022435"/>
    </source>
</evidence>
<evidence type="ECO:0000259" key="9">
    <source>
        <dbReference type="Pfam" id="PF20659"/>
    </source>
</evidence>
<dbReference type="KEGG" id="dpp:DICPUDRAFT_25628"/>
<keyword evidence="11" id="KW-1185">Reference proteome</keyword>
<organism evidence="10 11">
    <name type="scientific">Dictyostelium purpureum</name>
    <name type="common">Slime mold</name>
    <dbReference type="NCBI Taxonomy" id="5786"/>
    <lineage>
        <taxon>Eukaryota</taxon>
        <taxon>Amoebozoa</taxon>
        <taxon>Evosea</taxon>
        <taxon>Eumycetozoa</taxon>
        <taxon>Dictyostelia</taxon>
        <taxon>Dictyosteliales</taxon>
        <taxon>Dictyosteliaceae</taxon>
        <taxon>Dictyostelium</taxon>
    </lineage>
</organism>
<dbReference type="GO" id="GO:0005737">
    <property type="term" value="C:cytoplasm"/>
    <property type="evidence" value="ECO:0000318"/>
    <property type="project" value="GO_Central"/>
</dbReference>
<evidence type="ECO:0000259" key="7">
    <source>
        <dbReference type="Pfam" id="PF01274"/>
    </source>
</evidence>
<dbReference type="FunFam" id="1.20.1220.12:FF:000001">
    <property type="entry name" value="Malate synthase"/>
    <property type="match status" value="1"/>
</dbReference>
<evidence type="ECO:0000256" key="5">
    <source>
        <dbReference type="ARBA" id="ARBA00047918"/>
    </source>
</evidence>
<sequence>MIKDIKLLNNESINKKEFNNLITNELLEFLKILHREFESRRQQLLKDRVVIQSSIVTNYLETKKSTTSNQSIQLKRPRETLEIRNDPTWKVREIPEILKDRKVDIVCLDVSDYEALKRCVLSGANGIQVDFDDGYSPSWLNGLKAQKNIYDIVRDPQLNTPESALLLVRPRSLNLDEMHILIDGKPLSGTIFDMATFLFHNAQKLSESGRGPFFYIPKIENYKEAIFWNDLLSKCEQLLSITPFSCKSIVLIENVLASHEMEEIIYYLRDYVIALNTGRWDYIFSYIKKLSEFPQYNIPQKSKLGFNQDFLNSYYRLLAMVAHRRGCLATGGMAPQSPSTPTGTLSDKELLSVFNGKRDEAKMGFDGALVAHFSSVSPCRDAFKQIIGNNHLNHLTNFRHLNYTPLEAANHYSKLLETCQSTLNEQLIANVSINDVKSCLKVLYIYIYNWIFKFKGAVNVDGVVEDLATSEINRVLLWKWLKYGVEIKEENNSPLTIDLILKLLTDSQSLVNGNTPQKHSTVIKIILIFLTTNQLIDFMPSILYPYILDLNLLSKQ</sequence>
<feature type="domain" description="Malate synthase TIM barrel" evidence="7">
    <location>
        <begin position="166"/>
        <end position="391"/>
    </location>
</feature>
<dbReference type="InterPro" id="IPR048356">
    <property type="entry name" value="MS_N"/>
</dbReference>
<dbReference type="eggNOG" id="KOG1261">
    <property type="taxonomic scope" value="Eukaryota"/>
</dbReference>
<gene>
    <name evidence="10" type="ORF">DICPUDRAFT_25628</name>
</gene>
<dbReference type="InterPro" id="IPR048355">
    <property type="entry name" value="MS_C"/>
</dbReference>
<feature type="domain" description="Malate synthase N-terminal" evidence="8">
    <location>
        <begin position="16"/>
        <end position="55"/>
    </location>
</feature>
<dbReference type="RefSeq" id="XP_003283330.1">
    <property type="nucleotide sequence ID" value="XM_003283282.1"/>
</dbReference>
<dbReference type="Gene3D" id="1.20.1220.12">
    <property type="entry name" value="Malate synthase, domain III"/>
    <property type="match status" value="1"/>
</dbReference>
<dbReference type="Pfam" id="PF01274">
    <property type="entry name" value="MS_TIM-barrel"/>
    <property type="match status" value="1"/>
</dbReference>
<feature type="domain" description="Malate synthase C-terminal" evidence="9">
    <location>
        <begin position="436"/>
        <end position="544"/>
    </location>
</feature>
<dbReference type="GO" id="GO:0006097">
    <property type="term" value="P:glyoxylate cycle"/>
    <property type="evidence" value="ECO:0000318"/>
    <property type="project" value="GO_Central"/>
</dbReference>
<dbReference type="InterPro" id="IPR044856">
    <property type="entry name" value="Malate_synth_C_sf"/>
</dbReference>
<dbReference type="PANTHER" id="PTHR42902">
    <property type="entry name" value="MALATE SYNTHASE"/>
    <property type="match status" value="1"/>
</dbReference>
<comment type="catalytic activity">
    <reaction evidence="5">
        <text>glyoxylate + acetyl-CoA + H2O = (S)-malate + CoA + H(+)</text>
        <dbReference type="Rhea" id="RHEA:18181"/>
        <dbReference type="ChEBI" id="CHEBI:15377"/>
        <dbReference type="ChEBI" id="CHEBI:15378"/>
        <dbReference type="ChEBI" id="CHEBI:15589"/>
        <dbReference type="ChEBI" id="CHEBI:36655"/>
        <dbReference type="ChEBI" id="CHEBI:57287"/>
        <dbReference type="ChEBI" id="CHEBI:57288"/>
        <dbReference type="EC" id="2.3.3.9"/>
    </reaction>
</comment>
<dbReference type="VEuPathDB" id="AmoebaDB:DICPUDRAFT_25628"/>
<dbReference type="PANTHER" id="PTHR42902:SF3">
    <property type="entry name" value="MALATE SYNTHASE"/>
    <property type="match status" value="1"/>
</dbReference>
<dbReference type="FunCoup" id="F0Z7H0">
    <property type="interactions" value="111"/>
</dbReference>
<evidence type="ECO:0000256" key="3">
    <source>
        <dbReference type="ARBA" id="ARBA00022532"/>
    </source>
</evidence>
<dbReference type="GO" id="GO:0004474">
    <property type="term" value="F:malate synthase activity"/>
    <property type="evidence" value="ECO:0000318"/>
    <property type="project" value="GO_Central"/>
</dbReference>
<name>F0Z7H0_DICPU</name>
<dbReference type="EC" id="2.3.3.9" evidence="1"/>
<evidence type="ECO:0000313" key="10">
    <source>
        <dbReference type="EMBL" id="EGC40140.1"/>
    </source>
</evidence>
<dbReference type="InParanoid" id="F0Z7H0"/>
<feature type="active site" description="Proton donor" evidence="6">
    <location>
        <position position="466"/>
    </location>
</feature>
<dbReference type="Proteomes" id="UP000001064">
    <property type="component" value="Unassembled WGS sequence"/>
</dbReference>
<dbReference type="EMBL" id="GL870946">
    <property type="protein sequence ID" value="EGC40140.1"/>
    <property type="molecule type" value="Genomic_DNA"/>
</dbReference>
<dbReference type="SUPFAM" id="SSF51645">
    <property type="entry name" value="Malate synthase G"/>
    <property type="match status" value="1"/>
</dbReference>
<dbReference type="InterPro" id="IPR046363">
    <property type="entry name" value="MS_N_TIM-barrel_dom"/>
</dbReference>
<dbReference type="OMA" id="QWVYHRV"/>
<evidence type="ECO:0000259" key="8">
    <source>
        <dbReference type="Pfam" id="PF20656"/>
    </source>
</evidence>
<evidence type="ECO:0000256" key="1">
    <source>
        <dbReference type="ARBA" id="ARBA00012636"/>
    </source>
</evidence>
<dbReference type="GO" id="GO:0005782">
    <property type="term" value="C:peroxisomal matrix"/>
    <property type="evidence" value="ECO:0000318"/>
    <property type="project" value="GO_Central"/>
</dbReference>
<dbReference type="GeneID" id="10509270"/>
<dbReference type="PIRSF" id="PIRSF001363">
    <property type="entry name" value="Malate_synth"/>
    <property type="match status" value="1"/>
</dbReference>
<dbReference type="Pfam" id="PF20659">
    <property type="entry name" value="MS_C"/>
    <property type="match status" value="1"/>
</dbReference>
<feature type="active site" description="Proton acceptor" evidence="6">
    <location>
        <position position="169"/>
    </location>
</feature>
<dbReference type="GO" id="GO:0006099">
    <property type="term" value="P:tricarboxylic acid cycle"/>
    <property type="evidence" value="ECO:0007669"/>
    <property type="project" value="UniProtKB-KW"/>
</dbReference>
<dbReference type="AlphaFoldDB" id="F0Z7H0"/>
<protein>
    <recommendedName>
        <fullName evidence="1">malate synthase</fullName>
        <ecNumber evidence="1">2.3.3.9</ecNumber>
    </recommendedName>
</protein>
<dbReference type="InterPro" id="IPR001465">
    <property type="entry name" value="Malate_synthase_TIM"/>
</dbReference>
<keyword evidence="2" id="KW-0329">Glyoxylate bypass</keyword>
<dbReference type="FunFam" id="3.20.20.360:FF:000005">
    <property type="entry name" value="Malate synthase (GlcB)"/>
    <property type="match status" value="1"/>
</dbReference>
<accession>F0Z7H0</accession>
<dbReference type="InterPro" id="IPR006252">
    <property type="entry name" value="Malate_synthA"/>
</dbReference>
<keyword evidence="4" id="KW-0808">Transferase</keyword>
<proteinExistence type="predicted"/>
<dbReference type="Gene3D" id="3.20.20.360">
    <property type="entry name" value="Malate synthase, domain 3"/>
    <property type="match status" value="1"/>
</dbReference>
<evidence type="ECO:0000256" key="4">
    <source>
        <dbReference type="ARBA" id="ARBA00022679"/>
    </source>
</evidence>
<reference evidence="11" key="1">
    <citation type="journal article" date="2011" name="Genome Biol.">
        <title>Comparative genomics of the social amoebae Dictyostelium discoideum and Dictyostelium purpureum.</title>
        <authorList>
            <consortium name="US DOE Joint Genome Institute (JGI-PGF)"/>
            <person name="Sucgang R."/>
            <person name="Kuo A."/>
            <person name="Tian X."/>
            <person name="Salerno W."/>
            <person name="Parikh A."/>
            <person name="Feasley C.L."/>
            <person name="Dalin E."/>
            <person name="Tu H."/>
            <person name="Huang E."/>
            <person name="Barry K."/>
            <person name="Lindquist E."/>
            <person name="Shapiro H."/>
            <person name="Bruce D."/>
            <person name="Schmutz J."/>
            <person name="Salamov A."/>
            <person name="Fey P."/>
            <person name="Gaudet P."/>
            <person name="Anjard C."/>
            <person name="Babu M.M."/>
            <person name="Basu S."/>
            <person name="Bushmanova Y."/>
            <person name="van der Wel H."/>
            <person name="Katoh-Kurasawa M."/>
            <person name="Dinh C."/>
            <person name="Coutinho P.M."/>
            <person name="Saito T."/>
            <person name="Elias M."/>
            <person name="Schaap P."/>
            <person name="Kay R.R."/>
            <person name="Henrissat B."/>
            <person name="Eichinger L."/>
            <person name="Rivero F."/>
            <person name="Putnam N.H."/>
            <person name="West C.M."/>
            <person name="Loomis W.F."/>
            <person name="Chisholm R.L."/>
            <person name="Shaulsky G."/>
            <person name="Strassmann J.E."/>
            <person name="Queller D.C."/>
            <person name="Kuspa A."/>
            <person name="Grigoriev I.V."/>
        </authorList>
    </citation>
    <scope>NUCLEOTIDE SEQUENCE [LARGE SCALE GENOMIC DNA]</scope>
    <source>
        <strain evidence="11">QSDP1</strain>
    </source>
</reference>